<dbReference type="CDD" id="cd17710">
    <property type="entry name" value="BRCT_PAXIP1_rpt2"/>
    <property type="match status" value="1"/>
</dbReference>
<evidence type="ECO:0000256" key="6">
    <source>
        <dbReference type="SAM" id="MobiDB-lite"/>
    </source>
</evidence>
<dbReference type="Gene3D" id="3.40.50.10190">
    <property type="entry name" value="BRCT domain"/>
    <property type="match status" value="6"/>
</dbReference>
<feature type="domain" description="BRCT" evidence="7">
    <location>
        <begin position="100"/>
        <end position="187"/>
    </location>
</feature>
<dbReference type="CDD" id="cd17714">
    <property type="entry name" value="BRCT_PAXIP1_rpt1"/>
    <property type="match status" value="1"/>
</dbReference>
<accession>A0AAN7SGE6</accession>
<dbReference type="Pfam" id="PF16770">
    <property type="entry name" value="RTT107_BRCT_5"/>
    <property type="match status" value="1"/>
</dbReference>
<feature type="region of interest" description="Disordered" evidence="6">
    <location>
        <begin position="624"/>
        <end position="657"/>
    </location>
</feature>
<dbReference type="EMBL" id="JARPUR010000004">
    <property type="protein sequence ID" value="KAK4878474.1"/>
    <property type="molecule type" value="Genomic_DNA"/>
</dbReference>
<keyword evidence="9" id="KW-1185">Reference proteome</keyword>
<dbReference type="PROSITE" id="PS50172">
    <property type="entry name" value="BRCT"/>
    <property type="match status" value="5"/>
</dbReference>
<evidence type="ECO:0000256" key="2">
    <source>
        <dbReference type="ARBA" id="ARBA00022763"/>
    </source>
</evidence>
<keyword evidence="3" id="KW-0539">Nucleus</keyword>
<proteinExistence type="predicted"/>
<evidence type="ECO:0000256" key="5">
    <source>
        <dbReference type="ARBA" id="ARBA00030146"/>
    </source>
</evidence>
<organism evidence="8 9">
    <name type="scientific">Aquatica leii</name>
    <dbReference type="NCBI Taxonomy" id="1421715"/>
    <lineage>
        <taxon>Eukaryota</taxon>
        <taxon>Metazoa</taxon>
        <taxon>Ecdysozoa</taxon>
        <taxon>Arthropoda</taxon>
        <taxon>Hexapoda</taxon>
        <taxon>Insecta</taxon>
        <taxon>Pterygota</taxon>
        <taxon>Neoptera</taxon>
        <taxon>Endopterygota</taxon>
        <taxon>Coleoptera</taxon>
        <taxon>Polyphaga</taxon>
        <taxon>Elateriformia</taxon>
        <taxon>Elateroidea</taxon>
        <taxon>Lampyridae</taxon>
        <taxon>Luciolinae</taxon>
        <taxon>Aquatica</taxon>
    </lineage>
</organism>
<dbReference type="Proteomes" id="UP001353858">
    <property type="component" value="Unassembled WGS sequence"/>
</dbReference>
<feature type="compositionally biased region" description="Polar residues" evidence="6">
    <location>
        <begin position="969"/>
        <end position="979"/>
    </location>
</feature>
<dbReference type="PANTHER" id="PTHR23196:SF1">
    <property type="entry name" value="PAX-INTERACTING PROTEIN 1"/>
    <property type="match status" value="1"/>
</dbReference>
<dbReference type="CDD" id="cd17711">
    <property type="entry name" value="BRCT_PAXIP1_rpt3"/>
    <property type="match status" value="1"/>
</dbReference>
<name>A0AAN7SGE6_9COLE</name>
<dbReference type="GO" id="GO:0006974">
    <property type="term" value="P:DNA damage response"/>
    <property type="evidence" value="ECO:0007669"/>
    <property type="project" value="UniProtKB-KW"/>
</dbReference>
<feature type="domain" description="BRCT" evidence="7">
    <location>
        <begin position="12"/>
        <end position="99"/>
    </location>
</feature>
<dbReference type="InterPro" id="IPR036420">
    <property type="entry name" value="BRCT_dom_sf"/>
</dbReference>
<evidence type="ECO:0000313" key="9">
    <source>
        <dbReference type="Proteomes" id="UP001353858"/>
    </source>
</evidence>
<feature type="domain" description="BRCT" evidence="7">
    <location>
        <begin position="1104"/>
        <end position="1175"/>
    </location>
</feature>
<evidence type="ECO:0000259" key="7">
    <source>
        <dbReference type="PROSITE" id="PS50172"/>
    </source>
</evidence>
<dbReference type="PANTHER" id="PTHR23196">
    <property type="entry name" value="PAX TRANSCRIPTION ACTIVATION DOMAIN INTERACTING PROTEIN"/>
    <property type="match status" value="1"/>
</dbReference>
<dbReference type="GO" id="GO:0044666">
    <property type="term" value="C:MLL3/4 complex"/>
    <property type="evidence" value="ECO:0007669"/>
    <property type="project" value="TreeGrafter"/>
</dbReference>
<evidence type="ECO:0000256" key="1">
    <source>
        <dbReference type="ARBA" id="ARBA00004123"/>
    </source>
</evidence>
<dbReference type="InterPro" id="IPR001357">
    <property type="entry name" value="BRCT_dom"/>
</dbReference>
<gene>
    <name evidence="8" type="ORF">RN001_010980</name>
</gene>
<feature type="compositionally biased region" description="Pro residues" evidence="6">
    <location>
        <begin position="957"/>
        <end position="967"/>
    </location>
</feature>
<feature type="domain" description="BRCT" evidence="7">
    <location>
        <begin position="1273"/>
        <end position="1339"/>
    </location>
</feature>
<dbReference type="Pfam" id="PF00533">
    <property type="entry name" value="BRCT"/>
    <property type="match status" value="2"/>
</dbReference>
<dbReference type="SUPFAM" id="SSF52113">
    <property type="entry name" value="BRCT domain"/>
    <property type="match status" value="5"/>
</dbReference>
<feature type="compositionally biased region" description="Low complexity" evidence="6">
    <location>
        <begin position="756"/>
        <end position="769"/>
    </location>
</feature>
<feature type="region of interest" description="Disordered" evidence="6">
    <location>
        <begin position="749"/>
        <end position="803"/>
    </location>
</feature>
<dbReference type="InterPro" id="IPR051579">
    <property type="entry name" value="DDR_Transcriptional_Reg"/>
</dbReference>
<feature type="region of interest" description="Disordered" evidence="6">
    <location>
        <begin position="947"/>
        <end position="979"/>
    </location>
</feature>
<protein>
    <recommendedName>
        <fullName evidence="4">PAX-interacting protein 1</fullName>
    </recommendedName>
    <alternativeName>
        <fullName evidence="5">PAX transactivation activation domain-interacting protein</fullName>
    </alternativeName>
</protein>
<evidence type="ECO:0000313" key="8">
    <source>
        <dbReference type="EMBL" id="KAK4878474.1"/>
    </source>
</evidence>
<dbReference type="SMART" id="SM00292">
    <property type="entry name" value="BRCT"/>
    <property type="match status" value="6"/>
</dbReference>
<dbReference type="CDD" id="cd17744">
    <property type="entry name" value="BRCT_MDC1_rpt1"/>
    <property type="match status" value="1"/>
</dbReference>
<sequence length="1470" mass="166679">MPDAADLNSLTPTPGLFEKIKYFISGEVPEKLLDLLKNAGAERMNYFSDYVTHLICGFNAEETDISDANELYEIPAVTPKWIVMCVQLNRILNTKPYLYDNKKLFSNLVFCLSKVSADRNVLWSLITYNGGTVQLQLNRHCTHLITVDITSAKYAKAVMCNIVLVTPDWVVECVKQKALIGYEVFHPRLIVLPKLIKHESTTAITGFEPENDVKGENDSTNATQALLEKLKQRMPWNQLATSCAKDIIPPNVVAPTFSASCVSVTTTQTTVQQRTPPKQVQMYPNQNVTVANSIARSIVHHTAQGTLIGQPPSQLTQFNQATHLHRFQLQQQQQQQQQQHQQRANLLSHITQQQQLNKVHIGSSQFNPPQLMQRQMQVGPQMQVANKMQLPPGAATHISQIGQPQIGQMQRPQMPSIGNLQQLQQQLANRQFANIQVQQQPQQQQQSYSNQPQIINQANQQLGLNQNPPQMIINQNQLGAILNQEQVLNRNQLEQQQLGTVINQNQVITQNVQNLGQIMNANAAPNQAQQILNQGQQQQQQPQQQVVVQQNHPHLTVQQGKILQGPFVQQAQPTDAQQFVHQFTPNQTYQQQIVQNPFTPNRPQSQFSAQSVVLNQQKPMIINQQGQPPQQQVQGVAQGNQPKPLWQQQQGQPPQQLGIRHASIIQQGPRVQWSPTQQPQQQQQHLPQRQFIQLDMQTHQQLQQMAPEQRAVFISKLQQKQRQVLLQQRQQQLQMHQRTGHVLIRSGPVPQGLNPQQQMQWIQQQAKQQGVMLQPPPPQQQQPQTNLQNPPVAPHTPGLSPIQQQNASQFNENQLQLQRQQQFRLQQLQLQREQAQKVAVISQPLTQTNIRPIGQPQTADIVTTTASVDSSVAQQQLVVNAKTKTALANMLSIRLQSGGSTVGTSPESLPEPSAAGTLRLMTAQHNAALNSNNRPQEILGLPQRRPITAPNGEIIRPAPPPSAPPPTAISNEPPQLQYSSRNNIPIQHRQGPFYGHNPNLKLPPDLFLLGCIFVVVELDRFLEESIPNWQEQIEKHGGEVEKQYCSRVTHVLCETQRHGVVMQALRDCKRCVTLYWLSDVMRRKQVLPPWTALHLPMMYLDTTPASKHLISLTGFLNSERNRIKHMIKYIGATFTNYLSKHNTLLIAAKAEGPKYAHAKKWATPVVNVQWLTDVMLGNFGALNQLEHIKYQQFPNPPVFNFEPSLVPSLMHAWKMPINISQESYERVKRSPSPVSIPKKIKKIKVEEVEVPTDEIPPSVSHRILFSLFTDIAELKNIVKELGGSIAHDHKDCTHLVMPYLGRTNKLLHCICLGVPILPESWLRDSHSARKFLDPSNYSLDTKDFNSEYKCDFNQTLMTRNRNKLFEGKFFYITPSVFPSRNVLTELIVSCGGCVEKHRRTLSQIEVTNINSPYSYIILTHANDLHLVYDVLRNKKDKIRTVCNVELIYSAILKQTFEVEPYSVQVCEHRR</sequence>
<evidence type="ECO:0000256" key="3">
    <source>
        <dbReference type="ARBA" id="ARBA00023242"/>
    </source>
</evidence>
<evidence type="ECO:0000256" key="4">
    <source>
        <dbReference type="ARBA" id="ARBA00023858"/>
    </source>
</evidence>
<dbReference type="CDD" id="cd17730">
    <property type="entry name" value="BRCT_PAXIP1_rpt4"/>
    <property type="match status" value="1"/>
</dbReference>
<feature type="compositionally biased region" description="Low complexity" evidence="6">
    <location>
        <begin position="781"/>
        <end position="790"/>
    </location>
</feature>
<comment type="caution">
    <text evidence="8">The sequence shown here is derived from an EMBL/GenBank/DDBJ whole genome shotgun (WGS) entry which is preliminary data.</text>
</comment>
<comment type="subcellular location">
    <subcellularLocation>
        <location evidence="1">Nucleus</location>
    </subcellularLocation>
</comment>
<feature type="domain" description="BRCT" evidence="7">
    <location>
        <begin position="1003"/>
        <end position="1088"/>
    </location>
</feature>
<keyword evidence="2" id="KW-0227">DNA damage</keyword>
<dbReference type="Pfam" id="PF16589">
    <property type="entry name" value="BRCT_2"/>
    <property type="match status" value="1"/>
</dbReference>
<dbReference type="Pfam" id="PF12738">
    <property type="entry name" value="PTCB-BRCT"/>
    <property type="match status" value="1"/>
</dbReference>
<reference evidence="9" key="1">
    <citation type="submission" date="2023-01" db="EMBL/GenBank/DDBJ databases">
        <title>Key to firefly adult light organ development and bioluminescence: homeobox transcription factors regulate luciferase expression and transportation to peroxisome.</title>
        <authorList>
            <person name="Fu X."/>
        </authorList>
    </citation>
    <scope>NUCLEOTIDE SEQUENCE [LARGE SCALE GENOMIC DNA]</scope>
</reference>